<organism evidence="3 4">
    <name type="scientific">Pseudozyma flocculosa PF-1</name>
    <dbReference type="NCBI Taxonomy" id="1277687"/>
    <lineage>
        <taxon>Eukaryota</taxon>
        <taxon>Fungi</taxon>
        <taxon>Dikarya</taxon>
        <taxon>Basidiomycota</taxon>
        <taxon>Ustilaginomycotina</taxon>
        <taxon>Ustilaginomycetes</taxon>
        <taxon>Ustilaginales</taxon>
        <taxon>Ustilaginaceae</taxon>
        <taxon>Pseudozyma</taxon>
    </lineage>
</organism>
<feature type="compositionally biased region" description="Basic and acidic residues" evidence="1">
    <location>
        <begin position="594"/>
        <end position="610"/>
    </location>
</feature>
<feature type="transmembrane region" description="Helical" evidence="2">
    <location>
        <begin position="263"/>
        <end position="289"/>
    </location>
</feature>
<dbReference type="RefSeq" id="XP_007879384.1">
    <property type="nucleotide sequence ID" value="XM_007881193.1"/>
</dbReference>
<feature type="region of interest" description="Disordered" evidence="1">
    <location>
        <begin position="317"/>
        <end position="355"/>
    </location>
</feature>
<feature type="region of interest" description="Disordered" evidence="1">
    <location>
        <begin position="510"/>
        <end position="541"/>
    </location>
</feature>
<feature type="region of interest" description="Disordered" evidence="1">
    <location>
        <begin position="588"/>
        <end position="770"/>
    </location>
</feature>
<dbReference type="KEGG" id="pfp:PFL1_03674"/>
<keyword evidence="2" id="KW-0812">Transmembrane</keyword>
<keyword evidence="2" id="KW-1133">Transmembrane helix</keyword>
<feature type="compositionally biased region" description="Basic and acidic residues" evidence="1">
    <location>
        <begin position="646"/>
        <end position="658"/>
    </location>
</feature>
<evidence type="ECO:0000256" key="2">
    <source>
        <dbReference type="SAM" id="Phobius"/>
    </source>
</evidence>
<protein>
    <submittedName>
        <fullName evidence="3">Uncharacterized protein</fullName>
    </submittedName>
</protein>
<dbReference type="EMBL" id="KE361633">
    <property type="protein sequence ID" value="EPQ28872.1"/>
    <property type="molecule type" value="Genomic_DNA"/>
</dbReference>
<proteinExistence type="predicted"/>
<feature type="transmembrane region" description="Helical" evidence="2">
    <location>
        <begin position="28"/>
        <end position="49"/>
    </location>
</feature>
<evidence type="ECO:0000313" key="3">
    <source>
        <dbReference type="EMBL" id="EPQ28872.1"/>
    </source>
</evidence>
<dbReference type="Proteomes" id="UP000053664">
    <property type="component" value="Unassembled WGS sequence"/>
</dbReference>
<feature type="compositionally biased region" description="Polar residues" evidence="1">
    <location>
        <begin position="515"/>
        <end position="541"/>
    </location>
</feature>
<sequence>MAVLSCFAPTSAAGPLRCTHGTSVEKDLVDLLGLGHLIVGVTLIVAMLLRRRSLAGWIGLRTPALLAAFGISCAAIRLADKLVRSPSADGQPGVSVAIAIAAASIVPCGCLLLALVGLSRHCREDARRLHVVLHRLVLSLAPLVFFLHFLTTMLGAKYGSAPTKPGAPPPLFDLDTIRAFFWVLCGLTSLLMVLIFAIVVSRASSSSDNRSTKDDQSSVANLTQDEAARPTDATLNSRLSVCVAVATSAFTLQWVLATSAPSSSAALILVAALAGWFGYVLLCLPFCLVGSSLRATRALPVSRADVVSLWGGPPRPSTVWEDKMPPWQPQTTPPSASAECASPTEGDKGHRPSSSLIWSADHSTAHLFQSGHQRVLSDERAEGTLSPSSFGGSPNLTNGRFEWGLASTEPRHRRSLSRAHYTFDSFGHQGALSHGGGALGATYGLERGDSLTAMPPLVNTRRGRRKDAPAHLQTPADVAQLRPSTSKSIGAMSQFSFKGGLTPIARQFPVPCQRRPSTGKSYATSSGSRLGTADSTASTHTFGGLDTTMAADGFGPVSRPLRVARTTSSARPNTASMAIVDFWVESGRTLPPNRLDRPDDSGEEVLRPDTDQPGTDTPGAGTKRPRTPASAYGHGRAVQRRPPRTAPERRKGSEDAALHHGLGLYQHGREGSKGDASATNDVLTRPLSPLPAYVQKKLHARRPRTADPAMVDVGRSHRRFDGTSSASDHGTDSRATHASSQLSVSISVSSHRRPSSPSSSDGGHRGYDYF</sequence>
<feature type="transmembrane region" description="Helical" evidence="2">
    <location>
        <begin position="94"/>
        <end position="116"/>
    </location>
</feature>
<dbReference type="HOGENOM" id="CLU_362952_0_0_1"/>
<dbReference type="AlphaFoldDB" id="A0A061H7I5"/>
<evidence type="ECO:0000313" key="4">
    <source>
        <dbReference type="Proteomes" id="UP000053664"/>
    </source>
</evidence>
<name>A0A061H7I5_9BASI</name>
<feature type="compositionally biased region" description="Polar residues" evidence="1">
    <location>
        <begin position="385"/>
        <end position="398"/>
    </location>
</feature>
<keyword evidence="2" id="KW-0472">Membrane</keyword>
<dbReference type="GeneID" id="19317782"/>
<accession>A0A061H7I5</accession>
<feature type="transmembrane region" description="Helical" evidence="2">
    <location>
        <begin position="136"/>
        <end position="159"/>
    </location>
</feature>
<reference evidence="3 4" key="1">
    <citation type="journal article" date="2013" name="Plant Cell">
        <title>The transition from a phytopathogenic smut ancestor to an anamorphic biocontrol agent deciphered by comparative whole-genome analysis.</title>
        <authorList>
            <person name="Lefebvre F."/>
            <person name="Joly D.L."/>
            <person name="Labbe C."/>
            <person name="Teichmann B."/>
            <person name="Linning R."/>
            <person name="Belzile F."/>
            <person name="Bakkeren G."/>
            <person name="Belanger R.R."/>
        </authorList>
    </citation>
    <scope>NUCLEOTIDE SEQUENCE [LARGE SCALE GENOMIC DNA]</scope>
    <source>
        <strain evidence="3 4">PF-1</strain>
    </source>
</reference>
<evidence type="ECO:0000256" key="1">
    <source>
        <dbReference type="SAM" id="MobiDB-lite"/>
    </source>
</evidence>
<feature type="transmembrane region" description="Helical" evidence="2">
    <location>
        <begin position="239"/>
        <end position="257"/>
    </location>
</feature>
<feature type="transmembrane region" description="Helical" evidence="2">
    <location>
        <begin position="58"/>
        <end position="79"/>
    </location>
</feature>
<feature type="region of interest" description="Disordered" evidence="1">
    <location>
        <begin position="373"/>
        <end position="398"/>
    </location>
</feature>
<gene>
    <name evidence="3" type="ORF">PFL1_03674</name>
</gene>
<feature type="compositionally biased region" description="Low complexity" evidence="1">
    <location>
        <begin position="739"/>
        <end position="760"/>
    </location>
</feature>
<feature type="transmembrane region" description="Helical" evidence="2">
    <location>
        <begin position="179"/>
        <end position="200"/>
    </location>
</feature>